<dbReference type="UniPathway" id="UPA00071"/>
<dbReference type="SUPFAM" id="SSF53448">
    <property type="entry name" value="Nucleotide-diphospho-sugar transferases"/>
    <property type="match status" value="1"/>
</dbReference>
<evidence type="ECO:0000256" key="5">
    <source>
        <dbReference type="HAMAP-Rule" id="MF_02114"/>
    </source>
</evidence>
<comment type="caution">
    <text evidence="6">The sequence shown here is derived from an EMBL/GenBank/DDBJ whole genome shotgun (WGS) entry which is preliminary data.</text>
</comment>
<protein>
    <recommendedName>
        <fullName evidence="5">3-phospho-D-glycerate guanylyltransferase</fullName>
        <shortName evidence="5">3PG guanylyltransferase</shortName>
        <ecNumber evidence="5">2.7.7.106</ecNumber>
    </recommendedName>
</protein>
<evidence type="ECO:0000256" key="3">
    <source>
        <dbReference type="ARBA" id="ARBA00022741"/>
    </source>
</evidence>
<dbReference type="InterPro" id="IPR002835">
    <property type="entry name" value="CofC"/>
</dbReference>
<dbReference type="AlphaFoldDB" id="A0A8J2ZB35"/>
<dbReference type="EMBL" id="BMKS01000006">
    <property type="protein sequence ID" value="GGG34431.1"/>
    <property type="molecule type" value="Genomic_DNA"/>
</dbReference>
<dbReference type="GO" id="GO:0043814">
    <property type="term" value="F:phospholactate guanylyltransferase activity"/>
    <property type="evidence" value="ECO:0007669"/>
    <property type="project" value="InterPro"/>
</dbReference>
<keyword evidence="1 5" id="KW-0808">Transferase</keyword>
<dbReference type="Gene3D" id="3.90.550.10">
    <property type="entry name" value="Spore Coat Polysaccharide Biosynthesis Protein SpsA, Chain A"/>
    <property type="match status" value="1"/>
</dbReference>
<comment type="catalytic activity">
    <reaction evidence="5">
        <text>(2R)-3-phosphoglycerate + GTP + H(+) = 3-[(R)-glyceryl]-diphospho-5'-guanosine + diphosphate</text>
        <dbReference type="Rhea" id="RHEA:63440"/>
        <dbReference type="ChEBI" id="CHEBI:15378"/>
        <dbReference type="ChEBI" id="CHEBI:33019"/>
        <dbReference type="ChEBI" id="CHEBI:37565"/>
        <dbReference type="ChEBI" id="CHEBI:58272"/>
        <dbReference type="ChEBI" id="CHEBI:147306"/>
        <dbReference type="EC" id="2.7.7.106"/>
    </reaction>
</comment>
<dbReference type="PANTHER" id="PTHR40392">
    <property type="entry name" value="2-PHOSPHO-L-LACTATE GUANYLYLTRANSFERASE"/>
    <property type="match status" value="1"/>
</dbReference>
<dbReference type="PANTHER" id="PTHR40392:SF1">
    <property type="entry name" value="2-PHOSPHO-L-LACTATE GUANYLYLTRANSFERASE"/>
    <property type="match status" value="1"/>
</dbReference>
<organism evidence="6 7">
    <name type="scientific">Caldovatus sediminis</name>
    <dbReference type="NCBI Taxonomy" id="2041189"/>
    <lineage>
        <taxon>Bacteria</taxon>
        <taxon>Pseudomonadati</taxon>
        <taxon>Pseudomonadota</taxon>
        <taxon>Alphaproteobacteria</taxon>
        <taxon>Acetobacterales</taxon>
        <taxon>Roseomonadaceae</taxon>
        <taxon>Caldovatus</taxon>
    </lineage>
</organism>
<evidence type="ECO:0000313" key="6">
    <source>
        <dbReference type="EMBL" id="GGG34431.1"/>
    </source>
</evidence>
<keyword evidence="4 5" id="KW-0342">GTP-binding</keyword>
<keyword evidence="2 5" id="KW-0548">Nucleotidyltransferase</keyword>
<evidence type="ECO:0000256" key="2">
    <source>
        <dbReference type="ARBA" id="ARBA00022695"/>
    </source>
</evidence>
<dbReference type="NCBIfam" id="TIGR03552">
    <property type="entry name" value="F420_cofC"/>
    <property type="match status" value="1"/>
</dbReference>
<dbReference type="Pfam" id="PF01983">
    <property type="entry name" value="CofC"/>
    <property type="match status" value="1"/>
</dbReference>
<dbReference type="InterPro" id="IPR029044">
    <property type="entry name" value="Nucleotide-diphossugar_trans"/>
</dbReference>
<evidence type="ECO:0000256" key="1">
    <source>
        <dbReference type="ARBA" id="ARBA00022679"/>
    </source>
</evidence>
<evidence type="ECO:0000313" key="7">
    <source>
        <dbReference type="Proteomes" id="UP000597507"/>
    </source>
</evidence>
<sequence>MNPAPGIWAVLPVKAFEGAKQRLAPLLSPAQRRALAEIMLGEVLAALAAARGLAGILVVTCDPRAAEMAARAGARVTDEGAREGHTGAVTAALRLLAREGRGGMLAVPGDIPAVTAAEIEAVLAAHRPAPAFTIAPARDDLGSNAVLCSPPDAVPLRFGDNSFFPHLDAARAAGIEPTIVRQVPGIATDIDSPADLAAFLRLPQAARTRAFAFLAAEGLSG</sequence>
<comment type="function">
    <text evidence="5">Guanylyltransferase that catalyzes the activation of (2R)-3-phosphoglycerate (3PG) as 3-[(R)-glyceryl]-diphospho-5'-guanosine, via the condensation of 3PG with GTP. It is involved in the biosynthesis of a derivative of the hydride carrier cofactor coenzyme F420, 3PG-F420.</text>
</comment>
<dbReference type="GO" id="GO:0052645">
    <property type="term" value="P:F420-0 metabolic process"/>
    <property type="evidence" value="ECO:0007669"/>
    <property type="project" value="UniProtKB-UniRule"/>
</dbReference>
<dbReference type="HAMAP" id="MF_02114">
    <property type="entry name" value="CofC"/>
    <property type="match status" value="1"/>
</dbReference>
<keyword evidence="7" id="KW-1185">Reference proteome</keyword>
<comment type="similarity">
    <text evidence="5">Belongs to the CofC family.</text>
</comment>
<dbReference type="Proteomes" id="UP000597507">
    <property type="component" value="Unassembled WGS sequence"/>
</dbReference>
<evidence type="ECO:0000256" key="4">
    <source>
        <dbReference type="ARBA" id="ARBA00023134"/>
    </source>
</evidence>
<gene>
    <name evidence="6" type="primary">cofC</name>
    <name evidence="5" type="synonym">fbiD</name>
    <name evidence="6" type="ORF">GCM10010964_22940</name>
</gene>
<comment type="pathway">
    <text evidence="5">Cofactor biosynthesis; coenzyme F420 biosynthesis.</text>
</comment>
<dbReference type="EC" id="2.7.7.106" evidence="5"/>
<reference evidence="6 7" key="1">
    <citation type="journal article" date="2014" name="Int. J. Syst. Evol. Microbiol.">
        <title>Complete genome sequence of Corynebacterium casei LMG S-19264T (=DSM 44701T), isolated from a smear-ripened cheese.</title>
        <authorList>
            <consortium name="US DOE Joint Genome Institute (JGI-PGF)"/>
            <person name="Walter F."/>
            <person name="Albersmeier A."/>
            <person name="Kalinowski J."/>
            <person name="Ruckert C."/>
        </authorList>
    </citation>
    <scope>NUCLEOTIDE SEQUENCE [LARGE SCALE GENOMIC DNA]</scope>
    <source>
        <strain evidence="6 7">CGMCC 1.16330</strain>
    </source>
</reference>
<dbReference type="RefSeq" id="WP_188900284.1">
    <property type="nucleotide sequence ID" value="NZ_BMKS01000006.1"/>
</dbReference>
<dbReference type="GO" id="GO:0005525">
    <property type="term" value="F:GTP binding"/>
    <property type="evidence" value="ECO:0007669"/>
    <property type="project" value="UniProtKB-KW"/>
</dbReference>
<proteinExistence type="inferred from homology"/>
<accession>A0A8J2ZB35</accession>
<name>A0A8J2ZB35_9PROT</name>
<keyword evidence="3 5" id="KW-0547">Nucleotide-binding</keyword>